<reference evidence="1" key="1">
    <citation type="submission" date="2020-04" db="EMBL/GenBank/DDBJ databases">
        <authorList>
            <person name="Chiriac C."/>
            <person name="Salcher M."/>
            <person name="Ghai R."/>
            <person name="Kavagutti S V."/>
        </authorList>
    </citation>
    <scope>NUCLEOTIDE SEQUENCE</scope>
</reference>
<accession>A0A6J5M3W8</accession>
<name>A0A6J5M3W8_9CAUD</name>
<dbReference type="EMBL" id="LR796345">
    <property type="protein sequence ID" value="CAB4138569.1"/>
    <property type="molecule type" value="Genomic_DNA"/>
</dbReference>
<organism evidence="1">
    <name type="scientific">uncultured Caudovirales phage</name>
    <dbReference type="NCBI Taxonomy" id="2100421"/>
    <lineage>
        <taxon>Viruses</taxon>
        <taxon>Duplodnaviria</taxon>
        <taxon>Heunggongvirae</taxon>
        <taxon>Uroviricota</taxon>
        <taxon>Caudoviricetes</taxon>
        <taxon>Peduoviridae</taxon>
        <taxon>Maltschvirus</taxon>
        <taxon>Maltschvirus maltsch</taxon>
    </lineage>
</organism>
<sequence length="111" mass="12895">MIKVTSKTLIVNFETEVKLGKNDAIELTIVHQAFIYESKNGGYDCDLELADFTNIRFLGMEIKEGYKEFKQFKNQLLELGINLDELINMEVKKLMDDGLKSIIISMFKYKF</sequence>
<proteinExistence type="predicted"/>
<protein>
    <submittedName>
        <fullName evidence="1">Uncharacterized protein</fullName>
    </submittedName>
</protein>
<evidence type="ECO:0000313" key="1">
    <source>
        <dbReference type="EMBL" id="CAB4138569.1"/>
    </source>
</evidence>
<gene>
    <name evidence="1" type="ORF">UFOVP331_129</name>
</gene>